<protein>
    <submittedName>
        <fullName evidence="3">Uncharacterized protein</fullName>
    </submittedName>
</protein>
<comment type="caution">
    <text evidence="3">The sequence shown here is derived from an EMBL/GenBank/DDBJ whole genome shotgun (WGS) entry which is preliminary data.</text>
</comment>
<dbReference type="EMBL" id="JAOSHN010000005">
    <property type="protein sequence ID" value="MCU7379377.1"/>
    <property type="molecule type" value="Genomic_DNA"/>
</dbReference>
<keyword evidence="1" id="KW-1133">Transmembrane helix</keyword>
<gene>
    <name evidence="2" type="ORF">OBO34_00490</name>
    <name evidence="3" type="ORF">OBO34_13585</name>
</gene>
<keyword evidence="4" id="KW-1185">Reference proteome</keyword>
<keyword evidence="1" id="KW-0812">Transmembrane</keyword>
<evidence type="ECO:0000313" key="4">
    <source>
        <dbReference type="Proteomes" id="UP001065549"/>
    </source>
</evidence>
<dbReference type="AlphaFoldDB" id="A0A9J6QQ85"/>
<feature type="transmembrane region" description="Helical" evidence="1">
    <location>
        <begin position="5"/>
        <end position="24"/>
    </location>
</feature>
<accession>A0A9J6QQ85</accession>
<sequence length="145" mass="16612">MLKRILLSLVAIFAVFWIIGFLVLESQEGLSILEIGLLALGVAIFFTIAIALFLFFQRQVVQINAIENTKVEFVLSGGTTYRCEISDVTEIVRAPSRYVFVTREGKRISYYQHSSPTAVFKKQKPLVEQEIRQMFPHAKIKDKVW</sequence>
<organism evidence="3 4">
    <name type="scientific">Hominibacterium faecale</name>
    <dbReference type="NCBI Taxonomy" id="2839743"/>
    <lineage>
        <taxon>Bacteria</taxon>
        <taxon>Bacillati</taxon>
        <taxon>Bacillota</taxon>
        <taxon>Clostridia</taxon>
        <taxon>Peptostreptococcales</taxon>
        <taxon>Anaerovoracaceae</taxon>
        <taxon>Hominibacterium</taxon>
    </lineage>
</organism>
<reference evidence="3" key="1">
    <citation type="submission" date="2022-09" db="EMBL/GenBank/DDBJ databases">
        <title>Culturomic study of gut microbiota in children with autism spectrum disorder.</title>
        <authorList>
            <person name="Efimov B.A."/>
            <person name="Chaplin A.V."/>
            <person name="Sokolova S.R."/>
            <person name="Pikina A.P."/>
            <person name="Korzhanova M."/>
            <person name="Belova V."/>
            <person name="Korostin D."/>
        </authorList>
    </citation>
    <scope>NUCLEOTIDE SEQUENCE</scope>
    <source>
        <strain evidence="3">ASD5510</strain>
    </source>
</reference>
<dbReference type="RefSeq" id="WP_148396063.1">
    <property type="nucleotide sequence ID" value="NZ_JAJAGH010000005.1"/>
</dbReference>
<proteinExistence type="predicted"/>
<evidence type="ECO:0000313" key="3">
    <source>
        <dbReference type="EMBL" id="MCU7379377.1"/>
    </source>
</evidence>
<evidence type="ECO:0000256" key="1">
    <source>
        <dbReference type="SAM" id="Phobius"/>
    </source>
</evidence>
<keyword evidence="1" id="KW-0472">Membrane</keyword>
<feature type="transmembrane region" description="Helical" evidence="1">
    <location>
        <begin position="30"/>
        <end position="56"/>
    </location>
</feature>
<evidence type="ECO:0000313" key="2">
    <source>
        <dbReference type="EMBL" id="MCU7376828.1"/>
    </source>
</evidence>
<dbReference type="EMBL" id="JAOSHN010000001">
    <property type="protein sequence ID" value="MCU7376828.1"/>
    <property type="molecule type" value="Genomic_DNA"/>
</dbReference>
<name>A0A9J6QQ85_9FIRM</name>
<dbReference type="Proteomes" id="UP001065549">
    <property type="component" value="Unassembled WGS sequence"/>
</dbReference>